<dbReference type="NCBIfam" id="NF000642">
    <property type="entry name" value="PRK00024.1"/>
    <property type="match status" value="1"/>
</dbReference>
<dbReference type="PROSITE" id="PS50249">
    <property type="entry name" value="MPN"/>
    <property type="match status" value="1"/>
</dbReference>
<evidence type="ECO:0000313" key="9">
    <source>
        <dbReference type="EMBL" id="SDG64620.1"/>
    </source>
</evidence>
<organism evidence="9 10">
    <name type="scientific">Roseospirillum parvum</name>
    <dbReference type="NCBI Taxonomy" id="83401"/>
    <lineage>
        <taxon>Bacteria</taxon>
        <taxon>Pseudomonadati</taxon>
        <taxon>Pseudomonadota</taxon>
        <taxon>Alphaproteobacteria</taxon>
        <taxon>Rhodospirillales</taxon>
        <taxon>Rhodospirillaceae</taxon>
        <taxon>Roseospirillum</taxon>
    </lineage>
</organism>
<evidence type="ECO:0000256" key="1">
    <source>
        <dbReference type="ARBA" id="ARBA00022670"/>
    </source>
</evidence>
<evidence type="ECO:0000313" key="10">
    <source>
        <dbReference type="Proteomes" id="UP000217076"/>
    </source>
</evidence>
<dbReference type="PANTHER" id="PTHR30471:SF3">
    <property type="entry name" value="UPF0758 PROTEIN YEES-RELATED"/>
    <property type="match status" value="1"/>
</dbReference>
<sequence length="255" mass="28016">MGDDDPTPGRPGLAERDAGRPAPDPAAGERSGRPHYTGHRQRLRQRFLDGGPDALPDYELLELLLFLAQPRGDVKPLAKDLLARFGSFAEVIAAAPADLMTVKGLGEAGVVALKTAEESARRLLRREISERPVIASWEALIDYCHAAMARRGEEEFRVLFLDRRHRLIADEVQQRGTIDHTPLYPREVCKRALELRASALVLVHNHPSGDPTPSVADVDMTREVKTVAKGLGMTVHDHLIIARSGHCSLAQMGLL</sequence>
<dbReference type="EMBL" id="FNCV01000002">
    <property type="protein sequence ID" value="SDG64620.1"/>
    <property type="molecule type" value="Genomic_DNA"/>
</dbReference>
<proteinExistence type="inferred from homology"/>
<dbReference type="CDD" id="cd08071">
    <property type="entry name" value="MPN_DUF2466"/>
    <property type="match status" value="1"/>
</dbReference>
<dbReference type="InterPro" id="IPR037518">
    <property type="entry name" value="MPN"/>
</dbReference>
<dbReference type="NCBIfam" id="TIGR00608">
    <property type="entry name" value="radc"/>
    <property type="match status" value="1"/>
</dbReference>
<dbReference type="STRING" id="83401.SAMN05421742_1029"/>
<evidence type="ECO:0000256" key="4">
    <source>
        <dbReference type="ARBA" id="ARBA00022833"/>
    </source>
</evidence>
<evidence type="ECO:0000259" key="8">
    <source>
        <dbReference type="PROSITE" id="PS50249"/>
    </source>
</evidence>
<dbReference type="InterPro" id="IPR025657">
    <property type="entry name" value="RadC_JAB"/>
</dbReference>
<dbReference type="Pfam" id="PF20582">
    <property type="entry name" value="UPF0758_N"/>
    <property type="match status" value="1"/>
</dbReference>
<feature type="domain" description="MPN" evidence="8">
    <location>
        <begin position="133"/>
        <end position="255"/>
    </location>
</feature>
<dbReference type="InterPro" id="IPR046778">
    <property type="entry name" value="UPF0758_N"/>
</dbReference>
<name>A0A1G7W0F8_9PROT</name>
<dbReference type="Gene3D" id="3.40.140.10">
    <property type="entry name" value="Cytidine Deaminase, domain 2"/>
    <property type="match status" value="1"/>
</dbReference>
<dbReference type="PROSITE" id="PS01302">
    <property type="entry name" value="UPF0758"/>
    <property type="match status" value="1"/>
</dbReference>
<reference evidence="10" key="1">
    <citation type="submission" date="2016-10" db="EMBL/GenBank/DDBJ databases">
        <authorList>
            <person name="Varghese N."/>
            <person name="Submissions S."/>
        </authorList>
    </citation>
    <scope>NUCLEOTIDE SEQUENCE [LARGE SCALE GENOMIC DNA]</scope>
    <source>
        <strain evidence="10">930I</strain>
    </source>
</reference>
<dbReference type="InterPro" id="IPR020891">
    <property type="entry name" value="UPF0758_CS"/>
</dbReference>
<evidence type="ECO:0000256" key="2">
    <source>
        <dbReference type="ARBA" id="ARBA00022723"/>
    </source>
</evidence>
<dbReference type="GO" id="GO:0046872">
    <property type="term" value="F:metal ion binding"/>
    <property type="evidence" value="ECO:0007669"/>
    <property type="project" value="UniProtKB-KW"/>
</dbReference>
<dbReference type="Gene3D" id="1.10.150.20">
    <property type="entry name" value="5' to 3' exonuclease, C-terminal subdomain"/>
    <property type="match status" value="1"/>
</dbReference>
<gene>
    <name evidence="9" type="ORF">SAMN05421742_1029</name>
</gene>
<keyword evidence="10" id="KW-1185">Reference proteome</keyword>
<keyword evidence="2" id="KW-0479">Metal-binding</keyword>
<protein>
    <submittedName>
        <fullName evidence="9">DNA repair protein RadC</fullName>
    </submittedName>
</protein>
<dbReference type="GO" id="GO:0008237">
    <property type="term" value="F:metallopeptidase activity"/>
    <property type="evidence" value="ECO:0007669"/>
    <property type="project" value="UniProtKB-KW"/>
</dbReference>
<dbReference type="InterPro" id="IPR010994">
    <property type="entry name" value="RuvA_2-like"/>
</dbReference>
<dbReference type="GO" id="GO:0006508">
    <property type="term" value="P:proteolysis"/>
    <property type="evidence" value="ECO:0007669"/>
    <property type="project" value="UniProtKB-KW"/>
</dbReference>
<dbReference type="OrthoDB" id="9804482at2"/>
<dbReference type="PANTHER" id="PTHR30471">
    <property type="entry name" value="DNA REPAIR PROTEIN RADC"/>
    <property type="match status" value="1"/>
</dbReference>
<evidence type="ECO:0000256" key="5">
    <source>
        <dbReference type="ARBA" id="ARBA00023049"/>
    </source>
</evidence>
<dbReference type="InterPro" id="IPR001405">
    <property type="entry name" value="UPF0758"/>
</dbReference>
<keyword evidence="1" id="KW-0645">Protease</keyword>
<feature type="region of interest" description="Disordered" evidence="7">
    <location>
        <begin position="1"/>
        <end position="40"/>
    </location>
</feature>
<dbReference type="Pfam" id="PF04002">
    <property type="entry name" value="RadC"/>
    <property type="match status" value="1"/>
</dbReference>
<evidence type="ECO:0000256" key="6">
    <source>
        <dbReference type="RuleBase" id="RU003797"/>
    </source>
</evidence>
<dbReference type="RefSeq" id="WP_092615318.1">
    <property type="nucleotide sequence ID" value="NZ_FNCV01000002.1"/>
</dbReference>
<dbReference type="AlphaFoldDB" id="A0A1G7W0F8"/>
<dbReference type="SUPFAM" id="SSF47781">
    <property type="entry name" value="RuvA domain 2-like"/>
    <property type="match status" value="1"/>
</dbReference>
<accession>A0A1G7W0F8</accession>
<comment type="similarity">
    <text evidence="6">Belongs to the UPF0758 family.</text>
</comment>
<evidence type="ECO:0000256" key="7">
    <source>
        <dbReference type="SAM" id="MobiDB-lite"/>
    </source>
</evidence>
<dbReference type="SUPFAM" id="SSF102712">
    <property type="entry name" value="JAB1/MPN domain"/>
    <property type="match status" value="1"/>
</dbReference>
<keyword evidence="5" id="KW-0482">Metalloprotease</keyword>
<keyword evidence="3" id="KW-0378">Hydrolase</keyword>
<evidence type="ECO:0000256" key="3">
    <source>
        <dbReference type="ARBA" id="ARBA00022801"/>
    </source>
</evidence>
<keyword evidence="4" id="KW-0862">Zinc</keyword>
<dbReference type="Proteomes" id="UP000217076">
    <property type="component" value="Unassembled WGS sequence"/>
</dbReference>